<sequence length="399" mass="45745">MKAQASDTKTFCQCFYAVLPKVRTDFFAIQSKVTDHAELRLRGSQNHRLDFTQLRLTFVMFSLKRSTLSAVIFPFVPLVLSLLRIYYIRILLSRNVCLVPNEVVSNKVTPRIEQKCGESALCIQPNDAAKEIKMQNNSGLVMRCFEYFEYYEALEYEEWCEILSDILEETIGYREMCQTLLQMHEGVMKSLKAMEDQVRVIVEEFSHLQRKSEKEVEELKDTAATKRTWAAAFAFVPLLNFLIVPVLLHAAHSDLLEATAKGYEAKVQEAAANTVSNTMIPAMMGILSGISKVAGFFSVMQQELKKFEGKAEKRMSDRKKLYYKVMKAQARDVKTLCRGFYAAIPQVRTHLLAIPTEGTDQNYIDRWLRKLRKTIQEKCSVRRLTSPLLCAITAPVESW</sequence>
<dbReference type="EMBL" id="RCHS01003840">
    <property type="protein sequence ID" value="RMX39278.1"/>
    <property type="molecule type" value="Genomic_DNA"/>
</dbReference>
<dbReference type="OrthoDB" id="5962291at2759"/>
<protein>
    <submittedName>
        <fullName evidence="3">Uncharacterized protein</fullName>
    </submittedName>
</protein>
<organism evidence="3 4">
    <name type="scientific">Pocillopora damicornis</name>
    <name type="common">Cauliflower coral</name>
    <name type="synonym">Millepora damicornis</name>
    <dbReference type="NCBI Taxonomy" id="46731"/>
    <lineage>
        <taxon>Eukaryota</taxon>
        <taxon>Metazoa</taxon>
        <taxon>Cnidaria</taxon>
        <taxon>Anthozoa</taxon>
        <taxon>Hexacorallia</taxon>
        <taxon>Scleractinia</taxon>
        <taxon>Astrocoeniina</taxon>
        <taxon>Pocilloporidae</taxon>
        <taxon>Pocillopora</taxon>
    </lineage>
</organism>
<feature type="transmembrane region" description="Helical" evidence="2">
    <location>
        <begin position="279"/>
        <end position="300"/>
    </location>
</feature>
<dbReference type="Proteomes" id="UP000275408">
    <property type="component" value="Unassembled WGS sequence"/>
</dbReference>
<keyword evidence="2" id="KW-0472">Membrane</keyword>
<evidence type="ECO:0000313" key="4">
    <source>
        <dbReference type="Proteomes" id="UP000275408"/>
    </source>
</evidence>
<evidence type="ECO:0000313" key="3">
    <source>
        <dbReference type="EMBL" id="RMX39278.1"/>
    </source>
</evidence>
<accession>A0A3M6TD76</accession>
<comment type="caution">
    <text evidence="3">The sequence shown here is derived from an EMBL/GenBank/DDBJ whole genome shotgun (WGS) entry which is preliminary data.</text>
</comment>
<evidence type="ECO:0000256" key="2">
    <source>
        <dbReference type="SAM" id="Phobius"/>
    </source>
</evidence>
<name>A0A3M6TD76_POCDA</name>
<reference evidence="3 4" key="1">
    <citation type="journal article" date="2018" name="Sci. Rep.">
        <title>Comparative analysis of the Pocillopora damicornis genome highlights role of immune system in coral evolution.</title>
        <authorList>
            <person name="Cunning R."/>
            <person name="Bay R.A."/>
            <person name="Gillette P."/>
            <person name="Baker A.C."/>
            <person name="Traylor-Knowles N."/>
        </authorList>
    </citation>
    <scope>NUCLEOTIDE SEQUENCE [LARGE SCALE GENOMIC DNA]</scope>
    <source>
        <strain evidence="3">RSMAS</strain>
        <tissue evidence="3">Whole animal</tissue>
    </source>
</reference>
<keyword evidence="1" id="KW-0175">Coiled coil</keyword>
<keyword evidence="4" id="KW-1185">Reference proteome</keyword>
<feature type="transmembrane region" description="Helical" evidence="2">
    <location>
        <begin position="68"/>
        <end position="87"/>
    </location>
</feature>
<dbReference type="AlphaFoldDB" id="A0A3M6TD76"/>
<evidence type="ECO:0000256" key="1">
    <source>
        <dbReference type="SAM" id="Coils"/>
    </source>
</evidence>
<keyword evidence="2" id="KW-0812">Transmembrane</keyword>
<proteinExistence type="predicted"/>
<keyword evidence="2" id="KW-1133">Transmembrane helix</keyword>
<feature type="coiled-coil region" evidence="1">
    <location>
        <begin position="191"/>
        <end position="222"/>
    </location>
</feature>
<feature type="transmembrane region" description="Helical" evidence="2">
    <location>
        <begin position="229"/>
        <end position="248"/>
    </location>
</feature>
<gene>
    <name evidence="3" type="ORF">pdam_00016746</name>
</gene>